<dbReference type="GO" id="GO:0009826">
    <property type="term" value="P:unidimensional cell growth"/>
    <property type="evidence" value="ECO:0007669"/>
    <property type="project" value="TreeGrafter"/>
</dbReference>
<sequence length="150" mass="16397">MRLRLTFDCVQKLCSRVCKCLISHNFMAKASLLPVISRLSQVGAIAPQILETILQSVHECLGNSDWATRKAAADTLNALALHSSNLLTDRAASTLNVLEACRFDKIKPVRDSMTEVLQFWKKVAGGDGTSDDQKASSHGPSFRCQGFCIS</sequence>
<reference evidence="2 3" key="1">
    <citation type="submission" date="2019-12" db="EMBL/GenBank/DDBJ databases">
        <authorList>
            <person name="Alioto T."/>
            <person name="Alioto T."/>
            <person name="Gomez Garrido J."/>
        </authorList>
    </citation>
    <scope>NUCLEOTIDE SEQUENCE [LARGE SCALE GENOMIC DNA]</scope>
</reference>
<dbReference type="GO" id="GO:0008017">
    <property type="term" value="F:microtubule binding"/>
    <property type="evidence" value="ECO:0007669"/>
    <property type="project" value="InterPro"/>
</dbReference>
<evidence type="ECO:0000259" key="1">
    <source>
        <dbReference type="Pfam" id="PF24714"/>
    </source>
</evidence>
<dbReference type="SUPFAM" id="SSF48371">
    <property type="entry name" value="ARM repeat"/>
    <property type="match status" value="1"/>
</dbReference>
<dbReference type="Gene3D" id="1.25.10.10">
    <property type="entry name" value="Leucine-rich Repeat Variant"/>
    <property type="match status" value="1"/>
</dbReference>
<dbReference type="PANTHER" id="PTHR31355:SF7">
    <property type="entry name" value="MICROTUBULE-ASSOCIATED PROTEIN TORTIFOLIA1"/>
    <property type="match status" value="1"/>
</dbReference>
<protein>
    <submittedName>
        <fullName evidence="2">Microtubule-associated protein TORTIFOLIA1</fullName>
    </submittedName>
</protein>
<dbReference type="AlphaFoldDB" id="A0A8S0R7J7"/>
<dbReference type="InterPro" id="IPR011989">
    <property type="entry name" value="ARM-like"/>
</dbReference>
<dbReference type="PANTHER" id="PTHR31355">
    <property type="entry name" value="MICROTUBULE-ASSOCIATED PROTEIN TORTIFOLIA1"/>
    <property type="match status" value="1"/>
</dbReference>
<dbReference type="EMBL" id="CACTIH010002214">
    <property type="protein sequence ID" value="CAA2974956.1"/>
    <property type="molecule type" value="Genomic_DNA"/>
</dbReference>
<organism evidence="2 3">
    <name type="scientific">Olea europaea subsp. europaea</name>
    <dbReference type="NCBI Taxonomy" id="158383"/>
    <lineage>
        <taxon>Eukaryota</taxon>
        <taxon>Viridiplantae</taxon>
        <taxon>Streptophyta</taxon>
        <taxon>Embryophyta</taxon>
        <taxon>Tracheophyta</taxon>
        <taxon>Spermatophyta</taxon>
        <taxon>Magnoliopsida</taxon>
        <taxon>eudicotyledons</taxon>
        <taxon>Gunneridae</taxon>
        <taxon>Pentapetalae</taxon>
        <taxon>asterids</taxon>
        <taxon>lamiids</taxon>
        <taxon>Lamiales</taxon>
        <taxon>Oleaceae</taxon>
        <taxon>Oleeae</taxon>
        <taxon>Olea</taxon>
    </lineage>
</organism>
<dbReference type="OrthoDB" id="27325at2759"/>
<dbReference type="InterPro" id="IPR057600">
    <property type="entry name" value="TORTIFOLIA1/SINE1-2_N"/>
</dbReference>
<dbReference type="GO" id="GO:0010005">
    <property type="term" value="C:cortical microtubule, transverse to long axis"/>
    <property type="evidence" value="ECO:0007669"/>
    <property type="project" value="TreeGrafter"/>
</dbReference>
<accession>A0A8S0R7J7</accession>
<feature type="domain" description="TORTIFOLIA1/SINE1-2 N-terminal" evidence="1">
    <location>
        <begin position="9"/>
        <end position="122"/>
    </location>
</feature>
<dbReference type="Pfam" id="PF24714">
    <property type="entry name" value="TOR1L1_N"/>
    <property type="match status" value="1"/>
</dbReference>
<gene>
    <name evidence="2" type="ORF">OLEA9_A113647</name>
</gene>
<dbReference type="InterPro" id="IPR033337">
    <property type="entry name" value="TORTIFOLIA1/SINE1-2"/>
</dbReference>
<dbReference type="GO" id="GO:0010031">
    <property type="term" value="P:circumnutation"/>
    <property type="evidence" value="ECO:0007669"/>
    <property type="project" value="TreeGrafter"/>
</dbReference>
<evidence type="ECO:0000313" key="3">
    <source>
        <dbReference type="Proteomes" id="UP000594638"/>
    </source>
</evidence>
<comment type="caution">
    <text evidence="2">The sequence shown here is derived from an EMBL/GenBank/DDBJ whole genome shotgun (WGS) entry which is preliminary data.</text>
</comment>
<dbReference type="Gramene" id="OE9A113647T1">
    <property type="protein sequence ID" value="OE9A113647C1"/>
    <property type="gene ID" value="OE9A113647"/>
</dbReference>
<proteinExistence type="predicted"/>
<dbReference type="Proteomes" id="UP000594638">
    <property type="component" value="Unassembled WGS sequence"/>
</dbReference>
<name>A0A8S0R7J7_OLEEU</name>
<keyword evidence="3" id="KW-1185">Reference proteome</keyword>
<dbReference type="InterPro" id="IPR016024">
    <property type="entry name" value="ARM-type_fold"/>
</dbReference>
<evidence type="ECO:0000313" key="2">
    <source>
        <dbReference type="EMBL" id="CAA2974956.1"/>
    </source>
</evidence>